<organism evidence="2">
    <name type="scientific">Aceria tosichella</name>
    <name type="common">wheat curl mite</name>
    <dbReference type="NCBI Taxonomy" id="561515"/>
    <lineage>
        <taxon>Eukaryota</taxon>
        <taxon>Metazoa</taxon>
        <taxon>Ecdysozoa</taxon>
        <taxon>Arthropoda</taxon>
        <taxon>Chelicerata</taxon>
        <taxon>Arachnida</taxon>
        <taxon>Acari</taxon>
        <taxon>Acariformes</taxon>
        <taxon>Trombidiformes</taxon>
        <taxon>Prostigmata</taxon>
        <taxon>Eupodina</taxon>
        <taxon>Eriophyoidea</taxon>
        <taxon>Eriophyidae</taxon>
        <taxon>Eriophyinae</taxon>
        <taxon>Aceriini</taxon>
        <taxon>Aceria</taxon>
    </lineage>
</organism>
<dbReference type="SUPFAM" id="SSF47027">
    <property type="entry name" value="Acyl-CoA binding protein"/>
    <property type="match status" value="1"/>
</dbReference>
<name>A0A6G1S6R4_9ACAR</name>
<sequence length="99" mass="11619">MSYDTRAFGDFGWQFVNAGEQYRRLDGVTPEERLMMCGIFKQATMGDCLVEEARKGDLENAQRAEWLKHKGMDTFVAMQLYIEKVRELAKVYQERELEN</sequence>
<gene>
    <name evidence="2" type="primary">Dbil5</name>
    <name evidence="2" type="ORF">g.2823</name>
</gene>
<dbReference type="PRINTS" id="PR00689">
    <property type="entry name" value="ACOABINDINGP"/>
</dbReference>
<dbReference type="AlphaFoldDB" id="A0A6G1S6R4"/>
<accession>A0A6G1S6R4</accession>
<protein>
    <submittedName>
        <fullName evidence="2">Diazepam-binding inhibitor-like 5</fullName>
    </submittedName>
</protein>
<proteinExistence type="predicted"/>
<dbReference type="InterPro" id="IPR000582">
    <property type="entry name" value="Acyl-CoA-binding_protein"/>
</dbReference>
<reference evidence="2" key="1">
    <citation type="submission" date="2018-10" db="EMBL/GenBank/DDBJ databases">
        <title>Transcriptome assembly of Aceria tosichella (Wheat curl mite) Type 2.</title>
        <authorList>
            <person name="Scully E.D."/>
            <person name="Geib S.M."/>
            <person name="Palmer N.A."/>
            <person name="Gupta A.K."/>
            <person name="Sarath G."/>
            <person name="Tatineni S."/>
        </authorList>
    </citation>
    <scope>NUCLEOTIDE SEQUENCE</scope>
    <source>
        <strain evidence="2">LincolnNE</strain>
    </source>
</reference>
<dbReference type="GO" id="GO:0000062">
    <property type="term" value="F:fatty-acyl-CoA binding"/>
    <property type="evidence" value="ECO:0007669"/>
    <property type="project" value="InterPro"/>
</dbReference>
<feature type="domain" description="ACB" evidence="1">
    <location>
        <begin position="14"/>
        <end position="85"/>
    </location>
</feature>
<dbReference type="EMBL" id="GGYP01000849">
    <property type="protein sequence ID" value="MDE45620.1"/>
    <property type="molecule type" value="Transcribed_RNA"/>
</dbReference>
<dbReference type="Pfam" id="PF00887">
    <property type="entry name" value="ACBP"/>
    <property type="match status" value="1"/>
</dbReference>
<evidence type="ECO:0000313" key="2">
    <source>
        <dbReference type="EMBL" id="MDE45620.1"/>
    </source>
</evidence>
<dbReference type="InterPro" id="IPR014352">
    <property type="entry name" value="FERM/acyl-CoA-bd_prot_sf"/>
</dbReference>
<dbReference type="Gene3D" id="1.20.80.10">
    <property type="match status" value="1"/>
</dbReference>
<evidence type="ECO:0000259" key="1">
    <source>
        <dbReference type="Pfam" id="PF00887"/>
    </source>
</evidence>
<dbReference type="InterPro" id="IPR035984">
    <property type="entry name" value="Acyl-CoA-binding_sf"/>
</dbReference>